<organism evidence="1 2">
    <name type="scientific">Suillus subaureus</name>
    <dbReference type="NCBI Taxonomy" id="48587"/>
    <lineage>
        <taxon>Eukaryota</taxon>
        <taxon>Fungi</taxon>
        <taxon>Dikarya</taxon>
        <taxon>Basidiomycota</taxon>
        <taxon>Agaricomycotina</taxon>
        <taxon>Agaricomycetes</taxon>
        <taxon>Agaricomycetidae</taxon>
        <taxon>Boletales</taxon>
        <taxon>Suillineae</taxon>
        <taxon>Suillaceae</taxon>
        <taxon>Suillus</taxon>
    </lineage>
</organism>
<proteinExistence type="predicted"/>
<reference evidence="1" key="1">
    <citation type="journal article" date="2020" name="New Phytol.">
        <title>Comparative genomics reveals dynamic genome evolution in host specialist ectomycorrhizal fungi.</title>
        <authorList>
            <person name="Lofgren L.A."/>
            <person name="Nguyen N.H."/>
            <person name="Vilgalys R."/>
            <person name="Ruytinx J."/>
            <person name="Liao H.L."/>
            <person name="Branco S."/>
            <person name="Kuo A."/>
            <person name="LaButti K."/>
            <person name="Lipzen A."/>
            <person name="Andreopoulos W."/>
            <person name="Pangilinan J."/>
            <person name="Riley R."/>
            <person name="Hundley H."/>
            <person name="Na H."/>
            <person name="Barry K."/>
            <person name="Grigoriev I.V."/>
            <person name="Stajich J.E."/>
            <person name="Kennedy P.G."/>
        </authorList>
    </citation>
    <scope>NUCLEOTIDE SEQUENCE</scope>
    <source>
        <strain evidence="1">MN1</strain>
    </source>
</reference>
<dbReference type="RefSeq" id="XP_041186214.1">
    <property type="nucleotide sequence ID" value="XM_041333697.1"/>
</dbReference>
<dbReference type="AlphaFoldDB" id="A0A9P7DSD4"/>
<dbReference type="GeneID" id="64627714"/>
<keyword evidence="2" id="KW-1185">Reference proteome</keyword>
<protein>
    <submittedName>
        <fullName evidence="1">Uncharacterized protein</fullName>
    </submittedName>
</protein>
<dbReference type="EMBL" id="JABBWG010000084">
    <property type="protein sequence ID" value="KAG1801995.1"/>
    <property type="molecule type" value="Genomic_DNA"/>
</dbReference>
<evidence type="ECO:0000313" key="1">
    <source>
        <dbReference type="EMBL" id="KAG1801995.1"/>
    </source>
</evidence>
<dbReference type="OrthoDB" id="10494433at2759"/>
<accession>A0A9P7DSD4</accession>
<dbReference type="Proteomes" id="UP000807769">
    <property type="component" value="Unassembled WGS sequence"/>
</dbReference>
<evidence type="ECO:0000313" key="2">
    <source>
        <dbReference type="Proteomes" id="UP000807769"/>
    </source>
</evidence>
<gene>
    <name evidence="1" type="ORF">BJ212DRAFT_1304919</name>
</gene>
<comment type="caution">
    <text evidence="1">The sequence shown here is derived from an EMBL/GenBank/DDBJ whole genome shotgun (WGS) entry which is preliminary data.</text>
</comment>
<sequence length="153" mass="16163">MAVDCLPSTLSCISFKVPHLTHWRLEGGLVFAGCISFKVPHLTHWHLEGGLEGCLVLAGTLHWAGRSSACTSMPNLCAVQHFVIWGLGGWYNLRACGVVVCMPESEGLGGGSVHAGTSSTPESLSSFLYPGKANHKSAVQGQGREGPSAEVLY</sequence>
<name>A0A9P7DSD4_9AGAM</name>